<dbReference type="CDD" id="cd07012">
    <property type="entry name" value="PBP2_Bug_TTT"/>
    <property type="match status" value="1"/>
</dbReference>
<evidence type="ECO:0000313" key="2">
    <source>
        <dbReference type="EMBL" id="MFD2184997.1"/>
    </source>
</evidence>
<comment type="caution">
    <text evidence="2">The sequence shown here is derived from an EMBL/GenBank/DDBJ whole genome shotgun (WGS) entry which is preliminary data.</text>
</comment>
<dbReference type="InterPro" id="IPR042100">
    <property type="entry name" value="Bug_dom1"/>
</dbReference>
<dbReference type="PIRSF" id="PIRSF017082">
    <property type="entry name" value="YflP"/>
    <property type="match status" value="1"/>
</dbReference>
<name>A0ABW5ASN8_9BRAD</name>
<dbReference type="PANTHER" id="PTHR42928:SF5">
    <property type="entry name" value="BLR1237 PROTEIN"/>
    <property type="match status" value="1"/>
</dbReference>
<proteinExistence type="inferred from homology"/>
<evidence type="ECO:0000256" key="1">
    <source>
        <dbReference type="ARBA" id="ARBA00006987"/>
    </source>
</evidence>
<dbReference type="Gene3D" id="3.40.190.10">
    <property type="entry name" value="Periplasmic binding protein-like II"/>
    <property type="match status" value="1"/>
</dbReference>
<keyword evidence="3" id="KW-1185">Reference proteome</keyword>
<dbReference type="RefSeq" id="WP_378480129.1">
    <property type="nucleotide sequence ID" value="NZ_JBHUIW010000044.1"/>
</dbReference>
<dbReference type="Pfam" id="PF03401">
    <property type="entry name" value="TctC"/>
    <property type="match status" value="1"/>
</dbReference>
<organism evidence="2 3">
    <name type="scientific">Rhodoplanes azumiensis</name>
    <dbReference type="NCBI Taxonomy" id="1897628"/>
    <lineage>
        <taxon>Bacteria</taxon>
        <taxon>Pseudomonadati</taxon>
        <taxon>Pseudomonadota</taxon>
        <taxon>Alphaproteobacteria</taxon>
        <taxon>Hyphomicrobiales</taxon>
        <taxon>Nitrobacteraceae</taxon>
        <taxon>Rhodoplanes</taxon>
    </lineage>
</organism>
<dbReference type="PANTHER" id="PTHR42928">
    <property type="entry name" value="TRICARBOXYLATE-BINDING PROTEIN"/>
    <property type="match status" value="1"/>
</dbReference>
<gene>
    <name evidence="2" type="ORF">ACFSOX_22825</name>
</gene>
<reference evidence="3" key="1">
    <citation type="journal article" date="2019" name="Int. J. Syst. Evol. Microbiol.">
        <title>The Global Catalogue of Microorganisms (GCM) 10K type strain sequencing project: providing services to taxonomists for standard genome sequencing and annotation.</title>
        <authorList>
            <consortium name="The Broad Institute Genomics Platform"/>
            <consortium name="The Broad Institute Genome Sequencing Center for Infectious Disease"/>
            <person name="Wu L."/>
            <person name="Ma J."/>
        </authorList>
    </citation>
    <scope>NUCLEOTIDE SEQUENCE [LARGE SCALE GENOMIC DNA]</scope>
    <source>
        <strain evidence="3">CGMCC 1.6774</strain>
    </source>
</reference>
<sequence length="326" mass="34075">MSRRITRRRVLAIAAASLVAKPAILRAETWPSRPVTLVMPFAAGGGTDLLARALAQDLGERLGQQVVVDNRAGAGGNIAATFVAKAPPDGYTIMFGTPGPLANNKLMYKSLGFDPERAFAPVVLIAKSPLIVAARLGLPVKDLAELKAYAGAHPGKLNVGVPGNGTLGHITSVLLQQALGVKMASVPYRGTAPVVNDLLGDQVDLAMDFMPSYVPLVRDGRIRALAVTTSQRAPDLPDVKTVQEAGVPGFEATAWYALAAPTGTPSDVVDKLNAATNAFLKSPKGQEALAQLSMQAVGGTPAELKTFITAELEKWGPVVKEANISM</sequence>
<dbReference type="InterPro" id="IPR005064">
    <property type="entry name" value="BUG"/>
</dbReference>
<dbReference type="Proteomes" id="UP001597314">
    <property type="component" value="Unassembled WGS sequence"/>
</dbReference>
<dbReference type="Gene3D" id="3.40.190.150">
    <property type="entry name" value="Bordetella uptake gene, domain 1"/>
    <property type="match status" value="1"/>
</dbReference>
<comment type="similarity">
    <text evidence="1">Belongs to the UPF0065 (bug) family.</text>
</comment>
<protein>
    <submittedName>
        <fullName evidence="2">Bug family tripartite tricarboxylate transporter substrate binding protein</fullName>
    </submittedName>
</protein>
<dbReference type="SUPFAM" id="SSF53850">
    <property type="entry name" value="Periplasmic binding protein-like II"/>
    <property type="match status" value="1"/>
</dbReference>
<accession>A0ABW5ASN8</accession>
<evidence type="ECO:0000313" key="3">
    <source>
        <dbReference type="Proteomes" id="UP001597314"/>
    </source>
</evidence>
<dbReference type="EMBL" id="JBHUIW010000044">
    <property type="protein sequence ID" value="MFD2184997.1"/>
    <property type="molecule type" value="Genomic_DNA"/>
</dbReference>